<dbReference type="AlphaFoldDB" id="A0A2M8F183"/>
<dbReference type="CDD" id="cd22231">
    <property type="entry name" value="RHH_NikR_HicB-like"/>
    <property type="match status" value="1"/>
</dbReference>
<evidence type="ECO:0000313" key="2">
    <source>
        <dbReference type="EMBL" id="PJC33049.1"/>
    </source>
</evidence>
<protein>
    <recommendedName>
        <fullName evidence="1">Ribbon-helix-helix protein CopG domain-containing protein</fullName>
    </recommendedName>
</protein>
<dbReference type="InterPro" id="IPR013321">
    <property type="entry name" value="Arc_rbn_hlx_hlx"/>
</dbReference>
<accession>A0A2M8F183</accession>
<reference evidence="3" key="1">
    <citation type="submission" date="2017-09" db="EMBL/GenBank/DDBJ databases">
        <title>Depth-based differentiation of microbial function through sediment-hosted aquifers and enrichment of novel symbionts in the deep terrestrial subsurface.</title>
        <authorList>
            <person name="Probst A.J."/>
            <person name="Ladd B."/>
            <person name="Jarett J.K."/>
            <person name="Geller-Mcgrath D.E."/>
            <person name="Sieber C.M.K."/>
            <person name="Emerson J.B."/>
            <person name="Anantharaman K."/>
            <person name="Thomas B.C."/>
            <person name="Malmstrom R."/>
            <person name="Stieglmeier M."/>
            <person name="Klingl A."/>
            <person name="Woyke T."/>
            <person name="Ryan C.M."/>
            <person name="Banfield J.F."/>
        </authorList>
    </citation>
    <scope>NUCLEOTIDE SEQUENCE [LARGE SCALE GENOMIC DNA]</scope>
</reference>
<evidence type="ECO:0000259" key="1">
    <source>
        <dbReference type="Pfam" id="PF01402"/>
    </source>
</evidence>
<organism evidence="2 3">
    <name type="scientific">Candidatus Roizmanbacteria bacterium CG_4_9_14_0_2_um_filter_39_13</name>
    <dbReference type="NCBI Taxonomy" id="1974839"/>
    <lineage>
        <taxon>Bacteria</taxon>
        <taxon>Candidatus Roizmaniibacteriota</taxon>
    </lineage>
</organism>
<proteinExistence type="predicted"/>
<dbReference type="Gene3D" id="1.10.1220.10">
    <property type="entry name" value="Met repressor-like"/>
    <property type="match status" value="1"/>
</dbReference>
<sequence length="90" mass="10300">MKTVNISIPDNLASQIDLLLGEQEYASRSEVVRTALRIFFTLDNISHPRELSTFQKRPLNEIENDMREAGHPPKLINNILSGLKKSSFYK</sequence>
<dbReference type="Pfam" id="PF01402">
    <property type="entry name" value="RHH_1"/>
    <property type="match status" value="1"/>
</dbReference>
<gene>
    <name evidence="2" type="ORF">CO051_02080</name>
</gene>
<dbReference type="Proteomes" id="UP000231383">
    <property type="component" value="Unassembled WGS sequence"/>
</dbReference>
<dbReference type="SUPFAM" id="SSF47598">
    <property type="entry name" value="Ribbon-helix-helix"/>
    <property type="match status" value="1"/>
</dbReference>
<evidence type="ECO:0000313" key="3">
    <source>
        <dbReference type="Proteomes" id="UP000231383"/>
    </source>
</evidence>
<dbReference type="EMBL" id="PFSC01000055">
    <property type="protein sequence ID" value="PJC33049.1"/>
    <property type="molecule type" value="Genomic_DNA"/>
</dbReference>
<comment type="caution">
    <text evidence="2">The sequence shown here is derived from an EMBL/GenBank/DDBJ whole genome shotgun (WGS) entry which is preliminary data.</text>
</comment>
<dbReference type="InterPro" id="IPR002145">
    <property type="entry name" value="CopG"/>
</dbReference>
<dbReference type="GO" id="GO:0006355">
    <property type="term" value="P:regulation of DNA-templated transcription"/>
    <property type="evidence" value="ECO:0007669"/>
    <property type="project" value="InterPro"/>
</dbReference>
<name>A0A2M8F183_9BACT</name>
<dbReference type="InterPro" id="IPR010985">
    <property type="entry name" value="Ribbon_hlx_hlx"/>
</dbReference>
<feature type="domain" description="Ribbon-helix-helix protein CopG" evidence="1">
    <location>
        <begin position="2"/>
        <end position="37"/>
    </location>
</feature>